<dbReference type="InterPro" id="IPR049803">
    <property type="entry name" value="RiPP_thiocil-like"/>
</dbReference>
<evidence type="ECO:0000313" key="1">
    <source>
        <dbReference type="EMBL" id="MDJ1132795.1"/>
    </source>
</evidence>
<comment type="caution">
    <text evidence="1">The sequence shown here is derived from an EMBL/GenBank/DDBJ whole genome shotgun (WGS) entry which is preliminary data.</text>
</comment>
<reference evidence="1 2" key="1">
    <citation type="submission" date="2023-05" db="EMBL/GenBank/DDBJ databases">
        <title>Streptantibioticus silvisoli sp. nov., acidotolerant actinomycetes 1 from pine litter.</title>
        <authorList>
            <person name="Swiecimska M."/>
            <person name="Golinska P."/>
            <person name="Sangal V."/>
            <person name="Wachnowicz B."/>
            <person name="Goodfellow M."/>
        </authorList>
    </citation>
    <scope>NUCLEOTIDE SEQUENCE [LARGE SCALE GENOMIC DNA]</scope>
    <source>
        <strain evidence="1 2">DSM 42109</strain>
    </source>
</reference>
<accession>A0ABT6ZUQ0</accession>
<protein>
    <submittedName>
        <fullName evidence="1">Thiocillin family RiPP</fullName>
    </submittedName>
</protein>
<evidence type="ECO:0000313" key="2">
    <source>
        <dbReference type="Proteomes" id="UP001214441"/>
    </source>
</evidence>
<name>A0ABT6ZUQ0_9ACTN</name>
<proteinExistence type="predicted"/>
<dbReference type="RefSeq" id="WP_274040149.1">
    <property type="nucleotide sequence ID" value="NZ_JANCPR020000010.1"/>
</dbReference>
<gene>
    <name evidence="1" type="ORF">NMN56_012680</name>
</gene>
<sequence>MGEITNLDLFAEDIAGELTAEVLDDSALLGTWGSIGTFGSATCPSSTASTGGSASSSG</sequence>
<dbReference type="EMBL" id="JANCPR020000010">
    <property type="protein sequence ID" value="MDJ1132795.1"/>
    <property type="molecule type" value="Genomic_DNA"/>
</dbReference>
<dbReference type="NCBIfam" id="NF033482">
    <property type="entry name" value="RiPP_thiocil"/>
    <property type="match status" value="1"/>
</dbReference>
<keyword evidence="2" id="KW-1185">Reference proteome</keyword>
<organism evidence="1 2">
    <name type="scientific">Streptomyces iconiensis</name>
    <dbReference type="NCBI Taxonomy" id="1384038"/>
    <lineage>
        <taxon>Bacteria</taxon>
        <taxon>Bacillati</taxon>
        <taxon>Actinomycetota</taxon>
        <taxon>Actinomycetes</taxon>
        <taxon>Kitasatosporales</taxon>
        <taxon>Streptomycetaceae</taxon>
        <taxon>Streptomyces</taxon>
    </lineage>
</organism>
<dbReference type="Proteomes" id="UP001214441">
    <property type="component" value="Unassembled WGS sequence"/>
</dbReference>